<dbReference type="InterPro" id="IPR041712">
    <property type="entry name" value="DHPS-like_MBL-fold"/>
</dbReference>
<organism evidence="2 3">
    <name type="scientific">Fusibacter bizertensis</name>
    <dbReference type="NCBI Taxonomy" id="1488331"/>
    <lineage>
        <taxon>Bacteria</taxon>
        <taxon>Bacillati</taxon>
        <taxon>Bacillota</taxon>
        <taxon>Clostridia</taxon>
        <taxon>Eubacteriales</taxon>
        <taxon>Eubacteriales Family XII. Incertae Sedis</taxon>
        <taxon>Fusibacter</taxon>
    </lineage>
</organism>
<protein>
    <submittedName>
        <fullName evidence="2">MBL fold metallo-hydrolase</fullName>
    </submittedName>
</protein>
<dbReference type="Pfam" id="PF00753">
    <property type="entry name" value="Lactamase_B"/>
    <property type="match status" value="1"/>
</dbReference>
<dbReference type="SMART" id="SM00849">
    <property type="entry name" value="Lactamase_B"/>
    <property type="match status" value="1"/>
</dbReference>
<name>A0ABT6N8V4_9FIRM</name>
<proteinExistence type="predicted"/>
<feature type="domain" description="Metallo-beta-lactamase" evidence="1">
    <location>
        <begin position="21"/>
        <end position="250"/>
    </location>
</feature>
<dbReference type="SUPFAM" id="SSF56281">
    <property type="entry name" value="Metallo-hydrolase/oxidoreductase"/>
    <property type="match status" value="1"/>
</dbReference>
<dbReference type="EMBL" id="JARYZI010000001">
    <property type="protein sequence ID" value="MDH8676847.1"/>
    <property type="molecule type" value="Genomic_DNA"/>
</dbReference>
<evidence type="ECO:0000313" key="3">
    <source>
        <dbReference type="Proteomes" id="UP001158045"/>
    </source>
</evidence>
<evidence type="ECO:0000313" key="2">
    <source>
        <dbReference type="EMBL" id="MDH8676847.1"/>
    </source>
</evidence>
<dbReference type="RefSeq" id="WP_281092647.1">
    <property type="nucleotide sequence ID" value="NZ_JARYZI010000001.1"/>
</dbReference>
<dbReference type="PANTHER" id="PTHR13754:SF18">
    <property type="entry name" value="7,8-DIHYDROPTERIN-6-METHYL-4-(BETA-D-RIBOFURANOSYL)-AMINOBENZENE-5'-PHOSPHATE SYNTHASE"/>
    <property type="match status" value="1"/>
</dbReference>
<dbReference type="InterPro" id="IPR052926">
    <property type="entry name" value="Metallo-beta-lactamase_dom"/>
</dbReference>
<dbReference type="CDD" id="cd07713">
    <property type="entry name" value="DHPS-like_MBL-fold"/>
    <property type="match status" value="1"/>
</dbReference>
<dbReference type="PANTHER" id="PTHR13754">
    <property type="entry name" value="METALLO-BETA-LACTAMASE SUPERFAMILY PROTEIN"/>
    <property type="match status" value="1"/>
</dbReference>
<gene>
    <name evidence="2" type="ORF">QE109_01745</name>
</gene>
<comment type="caution">
    <text evidence="2">The sequence shown here is derived from an EMBL/GenBank/DDBJ whole genome shotgun (WGS) entry which is preliminary data.</text>
</comment>
<sequence length="278" mass="31597">MKIHVLVDNNTLIDRYFVGEPGVSYYIEDENVNILFDTGYSDVFIKNAAKKQLNLYNLDYIVISHGHIDHTWGLVPLISMHTEAIIEGIDYKKPKFISHPNALFYKNYGNEDIGSLLSKNKIKMHYEMQLTKEPYWLTDKIVFLGEIERKNSFEGKEPIGTFEENGELKPDFLLDDTALVYKSSKGLVIITGCSHAGICNIVDYAKKVCDDERIVDVIGGFHLLNPSDEVLSQTVTYFKHLDVKEIHACHCTDLKSKIELSKAVELKEVGVGMTLVYL</sequence>
<dbReference type="Proteomes" id="UP001158045">
    <property type="component" value="Unassembled WGS sequence"/>
</dbReference>
<accession>A0ABT6N8V4</accession>
<dbReference type="Gene3D" id="3.60.15.10">
    <property type="entry name" value="Ribonuclease Z/Hydroxyacylglutathione hydrolase-like"/>
    <property type="match status" value="1"/>
</dbReference>
<keyword evidence="3" id="KW-1185">Reference proteome</keyword>
<dbReference type="InterPro" id="IPR036866">
    <property type="entry name" value="RibonucZ/Hydroxyglut_hydro"/>
</dbReference>
<evidence type="ECO:0000259" key="1">
    <source>
        <dbReference type="SMART" id="SM00849"/>
    </source>
</evidence>
<reference evidence="2 3" key="1">
    <citation type="submission" date="2023-04" db="EMBL/GenBank/DDBJ databases">
        <title>Fusibacter bizertensis strain WBS, isolated from littoral bottom sediments of the Arctic seas - biochemical and genomic analysis.</title>
        <authorList>
            <person name="Brioukhanov A.L."/>
        </authorList>
    </citation>
    <scope>NUCLEOTIDE SEQUENCE [LARGE SCALE GENOMIC DNA]</scope>
    <source>
        <strain evidence="2 3">WBS</strain>
    </source>
</reference>
<dbReference type="InterPro" id="IPR001279">
    <property type="entry name" value="Metallo-B-lactamas"/>
</dbReference>